<feature type="transmembrane region" description="Helical" evidence="8">
    <location>
        <begin position="1069"/>
        <end position="1095"/>
    </location>
</feature>
<dbReference type="SUPFAM" id="SSF88713">
    <property type="entry name" value="Glycoside hydrolase/deacetylase"/>
    <property type="match status" value="1"/>
</dbReference>
<evidence type="ECO:0000256" key="4">
    <source>
        <dbReference type="ARBA" id="ARBA00022801"/>
    </source>
</evidence>
<dbReference type="GO" id="GO:0006013">
    <property type="term" value="P:mannose metabolic process"/>
    <property type="evidence" value="ECO:0007669"/>
    <property type="project" value="InterPro"/>
</dbReference>
<keyword evidence="5" id="KW-0862">Zinc</keyword>
<evidence type="ECO:0000256" key="7">
    <source>
        <dbReference type="SAM" id="MobiDB-lite"/>
    </source>
</evidence>
<feature type="signal peptide" evidence="9">
    <location>
        <begin position="1"/>
        <end position="17"/>
    </location>
</feature>
<dbReference type="Gene3D" id="2.70.98.30">
    <property type="entry name" value="Golgi alpha-mannosidase II, domain 4"/>
    <property type="match status" value="1"/>
</dbReference>
<keyword evidence="8" id="KW-1133">Transmembrane helix</keyword>
<dbReference type="Pfam" id="PF01074">
    <property type="entry name" value="Glyco_hydro_38N"/>
    <property type="match status" value="1"/>
</dbReference>
<dbReference type="GO" id="GO:0030246">
    <property type="term" value="F:carbohydrate binding"/>
    <property type="evidence" value="ECO:0007669"/>
    <property type="project" value="InterPro"/>
</dbReference>
<keyword evidence="12" id="KW-1185">Reference proteome</keyword>
<dbReference type="SMART" id="SM00872">
    <property type="entry name" value="Alpha-mann_mid"/>
    <property type="match status" value="1"/>
</dbReference>
<dbReference type="SUPFAM" id="SSF74650">
    <property type="entry name" value="Galactose mutarotase-like"/>
    <property type="match status" value="1"/>
</dbReference>
<feature type="domain" description="Glycoside hydrolase family 38 central" evidence="10">
    <location>
        <begin position="353"/>
        <end position="432"/>
    </location>
</feature>
<dbReference type="InterPro" id="IPR027291">
    <property type="entry name" value="Glyco_hydro_38_N_sf"/>
</dbReference>
<dbReference type="Gene3D" id="3.20.110.10">
    <property type="entry name" value="Glycoside hydrolase 38, N terminal domain"/>
    <property type="match status" value="1"/>
</dbReference>
<comment type="similarity">
    <text evidence="2">Belongs to the glycosyl hydrolase 38 family.</text>
</comment>
<comment type="caution">
    <text evidence="11">The sequence shown here is derived from an EMBL/GenBank/DDBJ whole genome shotgun (WGS) entry which is preliminary data.</text>
</comment>
<reference evidence="11" key="1">
    <citation type="submission" date="2023-07" db="EMBL/GenBank/DDBJ databases">
        <authorList>
            <consortium name="AG Swart"/>
            <person name="Singh M."/>
            <person name="Singh A."/>
            <person name="Seah K."/>
            <person name="Emmerich C."/>
        </authorList>
    </citation>
    <scope>NUCLEOTIDE SEQUENCE</scope>
    <source>
        <strain evidence="11">DP1</strain>
    </source>
</reference>
<feature type="chain" id="PRO_5042002652" description="Glycoside hydrolase family 38 central domain-containing protein" evidence="9">
    <location>
        <begin position="18"/>
        <end position="1109"/>
    </location>
</feature>
<sequence>MGLKILVSLLLLNFCLAYDPSTVDVHIVCHSHTDAGWYQTYDSYFNEKVVRILNSTIEAVHSNKSYKFNWADTSFLAKWYRETAKPEERQKLHDIVNDGRWQFMGGGWVMNDESLTVYKNAMLQIETGIKFLEETFNVRPRIGYQIDPFGNSAVTPSILSALGYEGVVLSRIGTTFDWDLETSENSEFIWEGSDFDDKSDGKPILAHHLVRSKYQPPDEFKFRSTSFPFWVHPRVMCSNKEELNENYKDCIKLFWDEVVHPSLTGHRHNKVLSIFGEDFAFDYASYSLDYIDEFIKVNKEHFEEVTGKKINIFYSTVNEYFDAVKNFNNGDIEFPTYKGDFLPYVQLDQGTFDHWVGYYSSTPSLKQMIRHLFQRVRSLKLETVLGYLKNNATKTNDDKIREIQEEASIMMHHDAITSTSPDWTLKDYAERIKLTEKKIDVIEGELLKTFTTSPTYDHSGKNKGSLSGTKLLTVFNPLGYSRTELANFTTSTEYVQLYNSDGEIVDKAELYVEYLAQYTNTTINTTVREYIVVFEGEFQPLSMTKYFYKELKNRSECNDKCVRVLQTQTPNGNSDMKIENSHVEIEIKREQLISSYKDKWSGISIDFPTTMHTYPGNKGETTSGLYIFNPIRSSTERKLIPQLRNIQEGKLVTIVHSFYKLEDTNTTMAQSITLNQCSNFAMQRSVRVTTKMYSEELYEFTMRSNLNETFDQDYTKIYADNGADNQLKQFYTYHEAKKFNLTKNEKSYVGLNGIASIYGTALRSENDTFFGFVNSNSILVNPITKNHYEIILMRNTDYYDDKGIVDPLIDKNIETFDQILFAVEGVQQFTTVQKELSVILNDKLQVRKTDTDFKTSMDTKTDKILPNPGISAGFGDVDIIDVSINKDFPKYLNWQLRSRMPFNISLHPSFKIHSHYPKGVELNTNPPFKSNKDLSTPLLTKRAAYKTLISDFNSSMSFPTFSSNTTKDVLFGYISVKTPVEPFQGNLDAENISYLDLDTLKKMRESENEGGEEKPVDGTYPTPSSSDPKPPTDPFQETHDPGYSHDENTGVYKYHHRVCDNKDIEMSTLVWGFIKMFGIFLVIGNVVLGASLVYLKRIKRTQIHRYVMY</sequence>
<dbReference type="InterPro" id="IPR015341">
    <property type="entry name" value="Glyco_hydro_38_cen"/>
</dbReference>
<dbReference type="AlphaFoldDB" id="A0AAD1ULJ8"/>
<evidence type="ECO:0000256" key="3">
    <source>
        <dbReference type="ARBA" id="ARBA00022723"/>
    </source>
</evidence>
<dbReference type="InterPro" id="IPR037094">
    <property type="entry name" value="Glyco_hydro_38_cen_sf"/>
</dbReference>
<name>A0AAD1ULJ8_EUPCR</name>
<keyword evidence="6" id="KW-0326">Glycosidase</keyword>
<dbReference type="InterPro" id="IPR011330">
    <property type="entry name" value="Glyco_hydro/deAcase_b/a-brl"/>
</dbReference>
<evidence type="ECO:0000256" key="1">
    <source>
        <dbReference type="ARBA" id="ARBA00001947"/>
    </source>
</evidence>
<dbReference type="SUPFAM" id="SSF88688">
    <property type="entry name" value="Families 57/38 glycoside transferase middle domain"/>
    <property type="match status" value="1"/>
</dbReference>
<keyword evidence="3" id="KW-0479">Metal-binding</keyword>
<evidence type="ECO:0000313" key="11">
    <source>
        <dbReference type="EMBL" id="CAI2371631.1"/>
    </source>
</evidence>
<evidence type="ECO:0000256" key="9">
    <source>
        <dbReference type="SAM" id="SignalP"/>
    </source>
</evidence>
<dbReference type="Gene3D" id="1.20.1270.50">
    <property type="entry name" value="Glycoside hydrolase family 38, central domain"/>
    <property type="match status" value="1"/>
</dbReference>
<dbReference type="GO" id="GO:0004559">
    <property type="term" value="F:alpha-mannosidase activity"/>
    <property type="evidence" value="ECO:0007669"/>
    <property type="project" value="InterPro"/>
</dbReference>
<dbReference type="PANTHER" id="PTHR11607:SF3">
    <property type="entry name" value="LYSOSOMAL ALPHA-MANNOSIDASE"/>
    <property type="match status" value="1"/>
</dbReference>
<feature type="compositionally biased region" description="Basic and acidic residues" evidence="7">
    <location>
        <begin position="1005"/>
        <end position="1016"/>
    </location>
</feature>
<evidence type="ECO:0000259" key="10">
    <source>
        <dbReference type="SMART" id="SM00872"/>
    </source>
</evidence>
<evidence type="ECO:0000256" key="5">
    <source>
        <dbReference type="ARBA" id="ARBA00022833"/>
    </source>
</evidence>
<evidence type="ECO:0000313" key="12">
    <source>
        <dbReference type="Proteomes" id="UP001295684"/>
    </source>
</evidence>
<dbReference type="GO" id="GO:0046872">
    <property type="term" value="F:metal ion binding"/>
    <property type="evidence" value="ECO:0007669"/>
    <property type="project" value="UniProtKB-KW"/>
</dbReference>
<keyword evidence="9" id="KW-0732">Signal</keyword>
<dbReference type="InterPro" id="IPR011013">
    <property type="entry name" value="Gal_mutarotase_sf_dom"/>
</dbReference>
<dbReference type="InterPro" id="IPR028995">
    <property type="entry name" value="Glyco_hydro_57/38_cen_sf"/>
</dbReference>
<organism evidence="11 12">
    <name type="scientific">Euplotes crassus</name>
    <dbReference type="NCBI Taxonomy" id="5936"/>
    <lineage>
        <taxon>Eukaryota</taxon>
        <taxon>Sar</taxon>
        <taxon>Alveolata</taxon>
        <taxon>Ciliophora</taxon>
        <taxon>Intramacronucleata</taxon>
        <taxon>Spirotrichea</taxon>
        <taxon>Hypotrichia</taxon>
        <taxon>Euplotida</taxon>
        <taxon>Euplotidae</taxon>
        <taxon>Moneuplotes</taxon>
    </lineage>
</organism>
<dbReference type="Pfam" id="PF09261">
    <property type="entry name" value="Alpha-mann_mid"/>
    <property type="match status" value="1"/>
</dbReference>
<keyword evidence="8" id="KW-0472">Membrane</keyword>
<dbReference type="Proteomes" id="UP001295684">
    <property type="component" value="Unassembled WGS sequence"/>
</dbReference>
<dbReference type="InterPro" id="IPR000602">
    <property type="entry name" value="Glyco_hydro_38_N"/>
</dbReference>
<dbReference type="PANTHER" id="PTHR11607">
    <property type="entry name" value="ALPHA-MANNOSIDASE"/>
    <property type="match status" value="1"/>
</dbReference>
<proteinExistence type="inferred from homology"/>
<evidence type="ECO:0000256" key="8">
    <source>
        <dbReference type="SAM" id="Phobius"/>
    </source>
</evidence>
<evidence type="ECO:0000256" key="6">
    <source>
        <dbReference type="ARBA" id="ARBA00023295"/>
    </source>
</evidence>
<protein>
    <recommendedName>
        <fullName evidence="10">Glycoside hydrolase family 38 central domain-containing protein</fullName>
    </recommendedName>
</protein>
<keyword evidence="8" id="KW-0812">Transmembrane</keyword>
<feature type="region of interest" description="Disordered" evidence="7">
    <location>
        <begin position="1005"/>
        <end position="1043"/>
    </location>
</feature>
<keyword evidence="4" id="KW-0378">Hydrolase</keyword>
<accession>A0AAD1ULJ8</accession>
<gene>
    <name evidence="11" type="ORF">ECRASSUSDP1_LOCUS12955</name>
</gene>
<comment type="cofactor">
    <cofactor evidence="1">
        <name>Zn(2+)</name>
        <dbReference type="ChEBI" id="CHEBI:29105"/>
    </cofactor>
</comment>
<dbReference type="InterPro" id="IPR050843">
    <property type="entry name" value="Glycosyl_Hydrlase_38"/>
</dbReference>
<dbReference type="EMBL" id="CAMPGE010012876">
    <property type="protein sequence ID" value="CAI2371631.1"/>
    <property type="molecule type" value="Genomic_DNA"/>
</dbReference>
<evidence type="ECO:0000256" key="2">
    <source>
        <dbReference type="ARBA" id="ARBA00009792"/>
    </source>
</evidence>